<dbReference type="AlphaFoldDB" id="A0A1W2CTF9"/>
<dbReference type="EMBL" id="FWXY01000013">
    <property type="protein sequence ID" value="SMC88172.1"/>
    <property type="molecule type" value="Genomic_DNA"/>
</dbReference>
<dbReference type="Gene3D" id="1.10.8.60">
    <property type="match status" value="1"/>
</dbReference>
<sequence>MTSQHHDRGFRFPLEMGEIDFLSVLDRLDDGVLITDTKGTIAFYNYAQSKIDGLNPRDVVGLKVTDIYELNNHTSMVMQCVHRRASIKNRTFFYRTCSGKVANTITSVYPLLKGDDVNGVICFVKDYELLQASTPMASITQSRTDLGNGTHYTFADLIGNSPDFQRMVCAARKASSSSSPIMIQGETGTGKELFAQSIHNHSWRNKKKFVAVNCAAIPQDLLEGLLFGTTKGAFTGALDKAGLFEMANGGTLFLDELLSMPIALQTKLLRVIQEKSVRRVGSTKESPVDIKIISSVSNDPRQAVNNNLLRMDLFYRLGVVLLKLPPLRDRRKDMTELVFHFIEKINTLLGTRVEEVSPEVMDLFMTYGWPGNIRELEHLIEGAMNMTGHENVLKINHFSTGMESWEGLGDSPRTPGENIRFNATPSASSSRPEMGRVLPEFQNYSSDGPFSGKGNAPCDGFSRTLPSEPGLSSESGDVKIPLARNQAEQEKLSIKEALTASRGNVTRASSILGISRQLLHYKIKKHGLSRVDFMDR</sequence>
<proteinExistence type="predicted"/>
<dbReference type="Proteomes" id="UP000192418">
    <property type="component" value="Unassembled WGS sequence"/>
</dbReference>
<dbReference type="Gene3D" id="1.10.10.60">
    <property type="entry name" value="Homeodomain-like"/>
    <property type="match status" value="1"/>
</dbReference>
<dbReference type="Gene3D" id="3.40.50.300">
    <property type="entry name" value="P-loop containing nucleotide triphosphate hydrolases"/>
    <property type="match status" value="1"/>
</dbReference>
<dbReference type="Pfam" id="PF02954">
    <property type="entry name" value="HTH_8"/>
    <property type="match status" value="1"/>
</dbReference>
<dbReference type="SUPFAM" id="SSF55785">
    <property type="entry name" value="PYP-like sensor domain (PAS domain)"/>
    <property type="match status" value="1"/>
</dbReference>
<dbReference type="STRING" id="1121400.SAMN02746065_113110"/>
<dbReference type="InterPro" id="IPR002197">
    <property type="entry name" value="HTH_Fis"/>
</dbReference>
<feature type="domain" description="PAS" evidence="7">
    <location>
        <begin position="17"/>
        <end position="70"/>
    </location>
</feature>
<dbReference type="FunFam" id="3.40.50.300:FF:000006">
    <property type="entry name" value="DNA-binding transcriptional regulator NtrC"/>
    <property type="match status" value="1"/>
</dbReference>
<dbReference type="InterPro" id="IPR009057">
    <property type="entry name" value="Homeodomain-like_sf"/>
</dbReference>
<keyword evidence="5" id="KW-0804">Transcription</keyword>
<dbReference type="InterPro" id="IPR058031">
    <property type="entry name" value="AAA_lid_NorR"/>
</dbReference>
<keyword evidence="4" id="KW-0238">DNA-binding</keyword>
<reference evidence="8 9" key="1">
    <citation type="submission" date="2017-04" db="EMBL/GenBank/DDBJ databases">
        <authorList>
            <person name="Afonso C.L."/>
            <person name="Miller P.J."/>
            <person name="Scott M.A."/>
            <person name="Spackman E."/>
            <person name="Goraichik I."/>
            <person name="Dimitrov K.M."/>
            <person name="Suarez D.L."/>
            <person name="Swayne D.E."/>
        </authorList>
    </citation>
    <scope>NUCLEOTIDE SEQUENCE [LARGE SCALE GENOMIC DNA]</scope>
    <source>
        <strain evidence="8 9">DSM 3385</strain>
    </source>
</reference>
<keyword evidence="9" id="KW-1185">Reference proteome</keyword>
<evidence type="ECO:0000256" key="1">
    <source>
        <dbReference type="ARBA" id="ARBA00022741"/>
    </source>
</evidence>
<dbReference type="RefSeq" id="WP_084069850.1">
    <property type="nucleotide sequence ID" value="NZ_FWXY01000013.1"/>
</dbReference>
<dbReference type="PROSITE" id="PS50112">
    <property type="entry name" value="PAS"/>
    <property type="match status" value="1"/>
</dbReference>
<dbReference type="GO" id="GO:0006355">
    <property type="term" value="P:regulation of DNA-templated transcription"/>
    <property type="evidence" value="ECO:0007669"/>
    <property type="project" value="InterPro"/>
</dbReference>
<dbReference type="Pfam" id="PF13426">
    <property type="entry name" value="PAS_9"/>
    <property type="match status" value="1"/>
</dbReference>
<evidence type="ECO:0000256" key="2">
    <source>
        <dbReference type="ARBA" id="ARBA00022840"/>
    </source>
</evidence>
<dbReference type="PRINTS" id="PR01590">
    <property type="entry name" value="HTHFIS"/>
</dbReference>
<evidence type="ECO:0000256" key="5">
    <source>
        <dbReference type="ARBA" id="ARBA00023163"/>
    </source>
</evidence>
<dbReference type="PROSITE" id="PS00688">
    <property type="entry name" value="SIGMA54_INTERACT_3"/>
    <property type="match status" value="1"/>
</dbReference>
<dbReference type="InterPro" id="IPR000014">
    <property type="entry name" value="PAS"/>
</dbReference>
<dbReference type="Pfam" id="PF00158">
    <property type="entry name" value="Sigma54_activat"/>
    <property type="match status" value="1"/>
</dbReference>
<gene>
    <name evidence="8" type="ORF">SAMN02746065_113110</name>
</gene>
<evidence type="ECO:0000313" key="8">
    <source>
        <dbReference type="EMBL" id="SMC88172.1"/>
    </source>
</evidence>
<dbReference type="InterPro" id="IPR025944">
    <property type="entry name" value="Sigma_54_int_dom_CS"/>
</dbReference>
<dbReference type="InterPro" id="IPR025943">
    <property type="entry name" value="Sigma_54_int_dom_ATP-bd_2"/>
</dbReference>
<dbReference type="InterPro" id="IPR025662">
    <property type="entry name" value="Sigma_54_int_dom_ATP-bd_1"/>
</dbReference>
<dbReference type="SMART" id="SM00382">
    <property type="entry name" value="AAA"/>
    <property type="match status" value="1"/>
</dbReference>
<dbReference type="PANTHER" id="PTHR32071:SF74">
    <property type="entry name" value="TRANSCRIPTIONAL ACTIVATOR ROCR"/>
    <property type="match status" value="1"/>
</dbReference>
<evidence type="ECO:0000256" key="3">
    <source>
        <dbReference type="ARBA" id="ARBA00023015"/>
    </source>
</evidence>
<dbReference type="SUPFAM" id="SSF46689">
    <property type="entry name" value="Homeodomain-like"/>
    <property type="match status" value="1"/>
</dbReference>
<dbReference type="Pfam" id="PF25601">
    <property type="entry name" value="AAA_lid_14"/>
    <property type="match status" value="1"/>
</dbReference>
<dbReference type="PROSITE" id="PS00676">
    <property type="entry name" value="SIGMA54_INTERACT_2"/>
    <property type="match status" value="1"/>
</dbReference>
<dbReference type="PROSITE" id="PS50045">
    <property type="entry name" value="SIGMA54_INTERACT_4"/>
    <property type="match status" value="1"/>
</dbReference>
<keyword evidence="1" id="KW-0547">Nucleotide-binding</keyword>
<dbReference type="GO" id="GO:0043565">
    <property type="term" value="F:sequence-specific DNA binding"/>
    <property type="evidence" value="ECO:0007669"/>
    <property type="project" value="InterPro"/>
</dbReference>
<evidence type="ECO:0000259" key="6">
    <source>
        <dbReference type="PROSITE" id="PS50045"/>
    </source>
</evidence>
<dbReference type="InterPro" id="IPR002078">
    <property type="entry name" value="Sigma_54_int"/>
</dbReference>
<dbReference type="NCBIfam" id="TIGR00229">
    <property type="entry name" value="sensory_box"/>
    <property type="match status" value="1"/>
</dbReference>
<dbReference type="Gene3D" id="3.30.450.20">
    <property type="entry name" value="PAS domain"/>
    <property type="match status" value="1"/>
</dbReference>
<name>A0A1W2CTF9_9BACT</name>
<dbReference type="CDD" id="cd00130">
    <property type="entry name" value="PAS"/>
    <property type="match status" value="1"/>
</dbReference>
<dbReference type="PROSITE" id="PS00675">
    <property type="entry name" value="SIGMA54_INTERACT_1"/>
    <property type="match status" value="1"/>
</dbReference>
<dbReference type="InterPro" id="IPR027417">
    <property type="entry name" value="P-loop_NTPase"/>
</dbReference>
<organism evidence="8 9">
    <name type="scientific">Desulfocicer vacuolatum DSM 3385</name>
    <dbReference type="NCBI Taxonomy" id="1121400"/>
    <lineage>
        <taxon>Bacteria</taxon>
        <taxon>Pseudomonadati</taxon>
        <taxon>Thermodesulfobacteriota</taxon>
        <taxon>Desulfobacteria</taxon>
        <taxon>Desulfobacterales</taxon>
        <taxon>Desulfobacteraceae</taxon>
        <taxon>Desulfocicer</taxon>
    </lineage>
</organism>
<keyword evidence="3" id="KW-0805">Transcription regulation</keyword>
<dbReference type="GO" id="GO:0005524">
    <property type="term" value="F:ATP binding"/>
    <property type="evidence" value="ECO:0007669"/>
    <property type="project" value="UniProtKB-KW"/>
</dbReference>
<accession>A0A1W2CTF9</accession>
<dbReference type="SUPFAM" id="SSF52540">
    <property type="entry name" value="P-loop containing nucleoside triphosphate hydrolases"/>
    <property type="match status" value="1"/>
</dbReference>
<dbReference type="CDD" id="cd00009">
    <property type="entry name" value="AAA"/>
    <property type="match status" value="1"/>
</dbReference>
<dbReference type="InterPro" id="IPR035965">
    <property type="entry name" value="PAS-like_dom_sf"/>
</dbReference>
<evidence type="ECO:0000256" key="4">
    <source>
        <dbReference type="ARBA" id="ARBA00023125"/>
    </source>
</evidence>
<protein>
    <submittedName>
        <fullName evidence="8">Arginine utilization regulatory protein</fullName>
    </submittedName>
</protein>
<dbReference type="OrthoDB" id="9803970at2"/>
<keyword evidence="2" id="KW-0067">ATP-binding</keyword>
<evidence type="ECO:0000313" key="9">
    <source>
        <dbReference type="Proteomes" id="UP000192418"/>
    </source>
</evidence>
<dbReference type="InterPro" id="IPR003593">
    <property type="entry name" value="AAA+_ATPase"/>
</dbReference>
<feature type="domain" description="Sigma-54 factor interaction" evidence="6">
    <location>
        <begin position="157"/>
        <end position="385"/>
    </location>
</feature>
<dbReference type="PANTHER" id="PTHR32071">
    <property type="entry name" value="TRANSCRIPTIONAL REGULATORY PROTEIN"/>
    <property type="match status" value="1"/>
</dbReference>
<evidence type="ECO:0000259" key="7">
    <source>
        <dbReference type="PROSITE" id="PS50112"/>
    </source>
</evidence>